<dbReference type="Gene3D" id="3.40.50.1820">
    <property type="entry name" value="alpha/beta hydrolase"/>
    <property type="match status" value="1"/>
</dbReference>
<comment type="catalytic activity">
    <reaction evidence="9">
        <text>feruloyl-polysaccharide + H2O = ferulate + polysaccharide.</text>
        <dbReference type="EC" id="3.1.1.73"/>
    </reaction>
</comment>
<evidence type="ECO:0000256" key="6">
    <source>
        <dbReference type="ARBA" id="ARBA00022801"/>
    </source>
</evidence>
<dbReference type="GO" id="GO:0045493">
    <property type="term" value="P:xylan catabolic process"/>
    <property type="evidence" value="ECO:0007669"/>
    <property type="project" value="UniProtKB-KW"/>
</dbReference>
<protein>
    <recommendedName>
        <fullName evidence="2">feruloyl esterase</fullName>
        <ecNumber evidence="2">3.1.1.73</ecNumber>
    </recommendedName>
</protein>
<dbReference type="SUPFAM" id="SSF53474">
    <property type="entry name" value="alpha/beta-Hydrolases"/>
    <property type="match status" value="1"/>
</dbReference>
<keyword evidence="4" id="KW-0858">Xylan degradation</keyword>
<feature type="chain" id="PRO_5021808029" description="feruloyl esterase" evidence="10">
    <location>
        <begin position="18"/>
        <end position="302"/>
    </location>
</feature>
<evidence type="ECO:0000256" key="2">
    <source>
        <dbReference type="ARBA" id="ARBA00013091"/>
    </source>
</evidence>
<reference evidence="11 12" key="1">
    <citation type="submission" date="2019-07" db="EMBL/GenBank/DDBJ databases">
        <title>Finished genome of Venturia effusa.</title>
        <authorList>
            <person name="Young C.A."/>
            <person name="Cox M.P."/>
            <person name="Ganley A.R.D."/>
            <person name="David W.J."/>
        </authorList>
    </citation>
    <scope>NUCLEOTIDE SEQUENCE [LARGE SCALE GENOMIC DNA]</scope>
    <source>
        <strain evidence="12">albino</strain>
    </source>
</reference>
<feature type="signal peptide" evidence="10">
    <location>
        <begin position="1"/>
        <end position="17"/>
    </location>
</feature>
<dbReference type="AlphaFoldDB" id="A0A517L4Y6"/>
<evidence type="ECO:0000256" key="8">
    <source>
        <dbReference type="ARBA" id="ARBA00023326"/>
    </source>
</evidence>
<dbReference type="PANTHER" id="PTHR38050:SF2">
    <property type="entry name" value="FERULOYL ESTERASE C-RELATED"/>
    <property type="match status" value="1"/>
</dbReference>
<dbReference type="Proteomes" id="UP000316270">
    <property type="component" value="Chromosome 5"/>
</dbReference>
<evidence type="ECO:0000256" key="9">
    <source>
        <dbReference type="ARBA" id="ARBA00034075"/>
    </source>
</evidence>
<keyword evidence="3" id="KW-0964">Secreted</keyword>
<evidence type="ECO:0000256" key="3">
    <source>
        <dbReference type="ARBA" id="ARBA00022525"/>
    </source>
</evidence>
<dbReference type="PANTHER" id="PTHR38050">
    <property type="match status" value="1"/>
</dbReference>
<dbReference type="EMBL" id="CP042189">
    <property type="protein sequence ID" value="QDS70705.1"/>
    <property type="molecule type" value="Genomic_DNA"/>
</dbReference>
<comment type="subcellular location">
    <subcellularLocation>
        <location evidence="1">Secreted</location>
    </subcellularLocation>
</comment>
<evidence type="ECO:0000256" key="1">
    <source>
        <dbReference type="ARBA" id="ARBA00004613"/>
    </source>
</evidence>
<evidence type="ECO:0000256" key="10">
    <source>
        <dbReference type="SAM" id="SignalP"/>
    </source>
</evidence>
<dbReference type="GO" id="GO:0030600">
    <property type="term" value="F:feruloyl esterase activity"/>
    <property type="evidence" value="ECO:0007669"/>
    <property type="project" value="UniProtKB-EC"/>
</dbReference>
<dbReference type="GO" id="GO:0005576">
    <property type="term" value="C:extracellular region"/>
    <property type="evidence" value="ECO:0007669"/>
    <property type="project" value="UniProtKB-SubCell"/>
</dbReference>
<dbReference type="OrthoDB" id="424610at2759"/>
<sequence length="302" mass="32463">MFLVYTLLTFLSTAISASSLRNITSNGVRRSYWVHTPKSYDDCKSYPIVLAFHGSSKLGNNLDGFALEADTRLSLPMMPTKYSESKILVYPNGVGGTWAGPSYANASIAQDLQFVSDLLANLNDEFNIDPARVYATGFSNGGGFIGILACSPVGNKFTAFASVSGAFYEKAGGIDVGNCADGRGVVPLLEIHGGSDKTVKYEGGIGEGGIEPSIPNWLDLWQKRNGCSQTPVVEDLVGGVHHISWTCGGVEGALQHWKVDGGDHYWPSMTMTISMMVAKAGPQPIEANDIIIDFFDKFNSRI</sequence>
<dbReference type="STRING" id="50376.A0A517L4Y6"/>
<gene>
    <name evidence="11" type="ORF">FKW77_001844</name>
</gene>
<evidence type="ECO:0000256" key="5">
    <source>
        <dbReference type="ARBA" id="ARBA00022729"/>
    </source>
</evidence>
<evidence type="ECO:0000256" key="4">
    <source>
        <dbReference type="ARBA" id="ARBA00022651"/>
    </source>
</evidence>
<evidence type="ECO:0000313" key="11">
    <source>
        <dbReference type="EMBL" id="QDS70705.1"/>
    </source>
</evidence>
<keyword evidence="8" id="KW-0624">Polysaccharide degradation</keyword>
<evidence type="ECO:0000313" key="12">
    <source>
        <dbReference type="Proteomes" id="UP000316270"/>
    </source>
</evidence>
<name>A0A517L4Y6_9PEZI</name>
<dbReference type="EC" id="3.1.1.73" evidence="2"/>
<keyword evidence="6" id="KW-0378">Hydrolase</keyword>
<evidence type="ECO:0000256" key="7">
    <source>
        <dbReference type="ARBA" id="ARBA00023277"/>
    </source>
</evidence>
<dbReference type="InterPro" id="IPR043595">
    <property type="entry name" value="FaeB/C/D"/>
</dbReference>
<keyword evidence="12" id="KW-1185">Reference proteome</keyword>
<keyword evidence="5 10" id="KW-0732">Signal</keyword>
<proteinExistence type="predicted"/>
<organism evidence="11 12">
    <name type="scientific">Venturia effusa</name>
    <dbReference type="NCBI Taxonomy" id="50376"/>
    <lineage>
        <taxon>Eukaryota</taxon>
        <taxon>Fungi</taxon>
        <taxon>Dikarya</taxon>
        <taxon>Ascomycota</taxon>
        <taxon>Pezizomycotina</taxon>
        <taxon>Dothideomycetes</taxon>
        <taxon>Pleosporomycetidae</taxon>
        <taxon>Venturiales</taxon>
        <taxon>Venturiaceae</taxon>
        <taxon>Venturia</taxon>
    </lineage>
</organism>
<accession>A0A517L4Y6</accession>
<dbReference type="InterPro" id="IPR029058">
    <property type="entry name" value="AB_hydrolase_fold"/>
</dbReference>
<keyword evidence="7" id="KW-0119">Carbohydrate metabolism</keyword>